<feature type="region of interest" description="Disordered" evidence="6">
    <location>
        <begin position="1856"/>
        <end position="1893"/>
    </location>
</feature>
<feature type="compositionally biased region" description="Basic residues" evidence="6">
    <location>
        <begin position="1856"/>
        <end position="1866"/>
    </location>
</feature>
<feature type="region of interest" description="Disordered" evidence="6">
    <location>
        <begin position="103"/>
        <end position="122"/>
    </location>
</feature>
<feature type="region of interest" description="Disordered" evidence="6">
    <location>
        <begin position="1531"/>
        <end position="1602"/>
    </location>
</feature>
<gene>
    <name evidence="9" type="ORF">LTR36_001982</name>
</gene>
<feature type="region of interest" description="Disordered" evidence="6">
    <location>
        <begin position="919"/>
        <end position="981"/>
    </location>
</feature>
<feature type="compositionally biased region" description="Polar residues" evidence="6">
    <location>
        <begin position="578"/>
        <end position="589"/>
    </location>
</feature>
<feature type="region of interest" description="Disordered" evidence="6">
    <location>
        <begin position="1704"/>
        <end position="1744"/>
    </location>
</feature>
<feature type="compositionally biased region" description="Polar residues" evidence="6">
    <location>
        <begin position="598"/>
        <end position="612"/>
    </location>
</feature>
<evidence type="ECO:0000256" key="1">
    <source>
        <dbReference type="ARBA" id="ARBA00004123"/>
    </source>
</evidence>
<keyword evidence="5" id="KW-0539">Nucleus</keyword>
<dbReference type="CDD" id="cd16169">
    <property type="entry name" value="Tau138_eWH"/>
    <property type="match status" value="1"/>
</dbReference>
<feature type="domain" description="Transcription factor tau subunit sfc3/Tfc3 C-terminal" evidence="8">
    <location>
        <begin position="1889"/>
        <end position="2317"/>
    </location>
</feature>
<feature type="region of interest" description="Disordered" evidence="6">
    <location>
        <begin position="796"/>
        <end position="823"/>
    </location>
</feature>
<dbReference type="InterPro" id="IPR007309">
    <property type="entry name" value="TFIIIC_Bblock-bd"/>
</dbReference>
<evidence type="ECO:0000313" key="10">
    <source>
        <dbReference type="Proteomes" id="UP001324427"/>
    </source>
</evidence>
<comment type="caution">
    <text evidence="9">The sequence shown here is derived from an EMBL/GenBank/DDBJ whole genome shotgun (WGS) entry which is preliminary data.</text>
</comment>
<dbReference type="GO" id="GO:0005634">
    <property type="term" value="C:nucleus"/>
    <property type="evidence" value="ECO:0007669"/>
    <property type="project" value="UniProtKB-SubCell"/>
</dbReference>
<feature type="region of interest" description="Disordered" evidence="6">
    <location>
        <begin position="346"/>
        <end position="431"/>
    </location>
</feature>
<evidence type="ECO:0000313" key="9">
    <source>
        <dbReference type="EMBL" id="KAK4546305.1"/>
    </source>
</evidence>
<feature type="compositionally biased region" description="Basic residues" evidence="6">
    <location>
        <begin position="401"/>
        <end position="413"/>
    </location>
</feature>
<comment type="subcellular location">
    <subcellularLocation>
        <location evidence="1">Nucleus</location>
    </subcellularLocation>
</comment>
<dbReference type="InterPro" id="IPR044210">
    <property type="entry name" value="Tfc3-like"/>
</dbReference>
<accession>A0AAV9JMS7</accession>
<dbReference type="EMBL" id="JAVFHQ010000015">
    <property type="protein sequence ID" value="KAK4546305.1"/>
    <property type="molecule type" value="Genomic_DNA"/>
</dbReference>
<feature type="compositionally biased region" description="Low complexity" evidence="6">
    <location>
        <begin position="745"/>
        <end position="755"/>
    </location>
</feature>
<dbReference type="Proteomes" id="UP001324427">
    <property type="component" value="Unassembled WGS sequence"/>
</dbReference>
<keyword evidence="4" id="KW-0804">Transcription</keyword>
<dbReference type="PANTHER" id="PTHR15180">
    <property type="entry name" value="GENERAL TRANSCRIPTION FACTOR 3C POLYPEPTIDE 1"/>
    <property type="match status" value="1"/>
</dbReference>
<evidence type="ECO:0000256" key="2">
    <source>
        <dbReference type="ARBA" id="ARBA00022553"/>
    </source>
</evidence>
<evidence type="ECO:0000256" key="4">
    <source>
        <dbReference type="ARBA" id="ARBA00023163"/>
    </source>
</evidence>
<feature type="compositionally biased region" description="Polar residues" evidence="6">
    <location>
        <begin position="1046"/>
        <end position="1055"/>
    </location>
</feature>
<sequence>MGPGFEELIERLVGDVALTGTYGFSAEQLEQAVQAYYDDRNEQVQQPELEPEPRGDLVSYEAPLIATTTVDNRLIDTVWDSLAKHPDIDSRSIERVVSSKAAKNEFQTTSDVPTEAAPTEPQHVENRILATEARMWQAIAGHGVDHKRVSKFHFGCLSVIAAHGPAGILQARVVKLTGQQKQSVPMRTDVLAQRGYITKRTVLAGGSNTSLLKLKQFEDANTMAGAGRPPEAILQDAAGSVIIDYEIWFDETIRLLKQQPNQLLVLQDLRLGLGIHKKKYETRCLMRCLRRMAHAGCFRKCSAQVASADGVMSSYTKLRCVQLMREPTATDRRSWMQRDKSVRYKNSGIIDEESDDGDEDGNEDEEEEDVDGAAEEDEGCAVVSADDGEGGDDGVDLHTAKQARRPHAGRHNPNRSTARVLANPRISSEKDQEEFKAWAKATAERLVKAAELRDAQTESSEMNETRAESGEPARKRRRVSSHASRDGAALPNGQGVVAGVAEVEADILSKSRPGIYINPPGARDLKAQWYTSWGRPRKAVIAVVKTERLKELAFFTDHGGVDANMQDVHDAELEPDSTPLSQRVRTKSLSADEHTHDGLSQTPADISANEQATPGLEAQQPDQPSLNPEQLTSAAEEPASGVQDGRGLAKTPCKDHSKPHLHVPQAVSLTQPPHRRVDEDTQTYTRHYIDAHPGEQFYHVGGGRWRLGAPPTNGQGSSLHLWKPISAKAPSVVQTRVQEVSTPVQQQAHQEQQQQTTPKSINTIGQDASVVETFRKDYVDAHPDEAFYHSGHGCWKRGRRPSKKRPTLTSVTPPGVPVLDQQQHNPINNTVSTEHDSVIAETFTKAHVDTHPGETYYHCGNDTWKRGQGPDGRPSTAAVVDTPGVEHGKPILSPTSGPGHGAVMEETFRKDYVEAHPDETFYHSGHGTWRRGERPRKRRLTTSIAENGEPTELPTVPPSTTAQPPGTSTAPESVEEHGSAPSLARLLSDTHSQAPVLPPAISPATAAEVTSAGEVSTYDAAYVKARKSEVFHHVGGGWWRRGPKPEQSSAQSTGPQPHPAGVATATVNAATSATPQQFLPKKRGRPTKAMVAERERLQRETPDGVKRSLIVKLRVPGLGSAALPLANPPACSGEEKHTGEAPIITSGPTGFITTDHAVEHGGYILQQADHVQEAPITEMPDHSEAHRLSSVAKPVVKPPTAIPAGTTSAAQPRPQLPFALAIVRPYYGGAEPVTPNKSGLEQARVTNEVVESGTHEQEAISARDPQRRALTDTEMPDAEVLDTGTPKSTAFNVLQTSAFSPRGNKRQSKSDMKRKTQTDERGKVPHQRTSVILDVLEQCGGVFPGNKEMMYPFMTAWVKIYKQTPDRRTIDVAVKGLVDTGKLRKLTFSFRTKKGLNATNGILTLPSIDSSSVLVAELKEAMIEAHPLPYLPPEVDVSEDLRPKNANFPVPQGRQNSSDTWVLPDGTVTTAPHKHYTRDEFPAVEDLTVQRTTDAIRLKDKEAQALGFEDARSRAAEMGKASVKRRYYKLKQQREQEGDQGGSDDDYIGGDTPQRGTLQRKGRAVDAHGQPSQTRPQSKTPVRLTQSAKDSRQAASALKSSLKRLGQSFHSPSGTFGTNGVWPSRLSKKALNVHKTLQSEPTPCSLSKGSHVDPNGLPDMAQSFGETPKKASRFGRTLTNTSRPLDNQFVGMEQAGFWETGTAADDGNLLSKPASPSADHTDTLHADDAEVSLSKREQKERSRVDTFDKAYVQAHPREVFHHVGRARYRRGPPPPRAPKLRLPSPHTTPNMTPRVIPVYGAADPAPASAEGQLFYPGNAPLQALIAPTPTVGFGQTEQLFPPFQALAQPLESATKLKRKYKSRKRKADTEGDDHAASSGLDPQPEARTKHSKQLKSAEVDDLVAALALVKTLCGGVVQGRLNWELVSHTLSFKHDTEGLASVWKCHARQRSRDVDSLQAAIREPFLAAYERGELPRIDFQDLGKTEWPALLSWWKTQELRPLLSSREKVSPGLPDSMAALHDQFAVAEPKGRLQPDHDAYFTANTDDTRDTAALRLNHGSTLTVQERPIEEDLTLIKSWCRAIALTQGDRYSTGEAAAKIGIFGNALIQEATEELLACRILTVERRERQLPGRNYYLSNATLKQFRRWPDKEGPFLRDVAAAHISLLTHFQYNDTFELGCHARDSEILVLTNMVAQGQLKVKTVLPERNDDFDAPFPKLSAWGVGDADNFYNLHEYDPARVKFPVLYQQTAGLSAEHGLLSVPIPLSPAPVEDERGLRIPFWVDIHGNLIDDLWDMTLRSLLHLVVYRTGITAAGMEHAHDGKLWLWEIQLALAWMEQVGLATRCGPGKETEGLWNGGWRAGEWWYCAFASDIATWRVPRGEMW</sequence>
<keyword evidence="10" id="KW-1185">Reference proteome</keyword>
<dbReference type="GO" id="GO:0000127">
    <property type="term" value="C:transcription factor TFIIIC complex"/>
    <property type="evidence" value="ECO:0007669"/>
    <property type="project" value="InterPro"/>
</dbReference>
<reference evidence="9 10" key="1">
    <citation type="submission" date="2021-11" db="EMBL/GenBank/DDBJ databases">
        <title>Black yeast isolated from Biological Soil Crust.</title>
        <authorList>
            <person name="Kurbessoian T."/>
        </authorList>
    </citation>
    <scope>NUCLEOTIDE SEQUENCE [LARGE SCALE GENOMIC DNA]</scope>
    <source>
        <strain evidence="9 10">CCFEE 5522</strain>
    </source>
</reference>
<feature type="domain" description="B-block binding subunit of TFIIIC" evidence="7">
    <location>
        <begin position="151"/>
        <end position="218"/>
    </location>
</feature>
<feature type="compositionally biased region" description="Acidic residues" evidence="6">
    <location>
        <begin position="350"/>
        <end position="379"/>
    </location>
</feature>
<evidence type="ECO:0000256" key="6">
    <source>
        <dbReference type="SAM" id="MobiDB-lite"/>
    </source>
</evidence>
<feature type="region of interest" description="Disordered" evidence="6">
    <location>
        <begin position="451"/>
        <end position="492"/>
    </location>
</feature>
<feature type="region of interest" description="Disordered" evidence="6">
    <location>
        <begin position="572"/>
        <end position="676"/>
    </location>
</feature>
<dbReference type="GO" id="GO:0042791">
    <property type="term" value="P:5S class rRNA transcription by RNA polymerase III"/>
    <property type="evidence" value="ECO:0007669"/>
    <property type="project" value="TreeGrafter"/>
</dbReference>
<feature type="region of interest" description="Disordered" evidence="6">
    <location>
        <begin position="1036"/>
        <end position="1062"/>
    </location>
</feature>
<proteinExistence type="predicted"/>
<feature type="compositionally biased region" description="Polar residues" evidence="6">
    <location>
        <begin position="1285"/>
        <end position="1299"/>
    </location>
</feature>
<dbReference type="PANTHER" id="PTHR15180:SF1">
    <property type="entry name" value="GENERAL TRANSCRIPTION FACTOR 3C POLYPEPTIDE 1"/>
    <property type="match status" value="1"/>
</dbReference>
<dbReference type="InterPro" id="IPR046488">
    <property type="entry name" value="Sfc3/Tfc3_C"/>
</dbReference>
<keyword evidence="3" id="KW-0238">DNA-binding</keyword>
<feature type="compositionally biased region" description="Basic and acidic residues" evidence="6">
    <location>
        <begin position="1308"/>
        <end position="1323"/>
    </location>
</feature>
<feature type="compositionally biased region" description="Polar residues" evidence="6">
    <location>
        <begin position="958"/>
        <end position="971"/>
    </location>
</feature>
<feature type="compositionally biased region" description="Polar residues" evidence="6">
    <location>
        <begin position="620"/>
        <end position="633"/>
    </location>
</feature>
<dbReference type="GO" id="GO:0006384">
    <property type="term" value="P:transcription initiation at RNA polymerase III promoter"/>
    <property type="evidence" value="ECO:0007669"/>
    <property type="project" value="InterPro"/>
</dbReference>
<organism evidence="9 10">
    <name type="scientific">Oleoguttula mirabilis</name>
    <dbReference type="NCBI Taxonomy" id="1507867"/>
    <lineage>
        <taxon>Eukaryota</taxon>
        <taxon>Fungi</taxon>
        <taxon>Dikarya</taxon>
        <taxon>Ascomycota</taxon>
        <taxon>Pezizomycotina</taxon>
        <taxon>Dothideomycetes</taxon>
        <taxon>Dothideomycetidae</taxon>
        <taxon>Mycosphaerellales</taxon>
        <taxon>Teratosphaeriaceae</taxon>
        <taxon>Oleoguttula</taxon>
    </lineage>
</organism>
<evidence type="ECO:0000256" key="5">
    <source>
        <dbReference type="ARBA" id="ARBA00023242"/>
    </source>
</evidence>
<dbReference type="Pfam" id="PF20222">
    <property type="entry name" value="DUF6581"/>
    <property type="match status" value="1"/>
</dbReference>
<feature type="compositionally biased region" description="Polar residues" evidence="6">
    <location>
        <begin position="1570"/>
        <end position="1588"/>
    </location>
</feature>
<feature type="compositionally biased region" description="Basic and acidic residues" evidence="6">
    <location>
        <begin position="463"/>
        <end position="473"/>
    </location>
</feature>
<feature type="region of interest" description="Disordered" evidence="6">
    <location>
        <begin position="740"/>
        <end position="760"/>
    </location>
</feature>
<dbReference type="InterPro" id="IPR035625">
    <property type="entry name" value="Tfc3-like_eWH"/>
</dbReference>
<dbReference type="GO" id="GO:0003677">
    <property type="term" value="F:DNA binding"/>
    <property type="evidence" value="ECO:0007669"/>
    <property type="project" value="UniProtKB-KW"/>
</dbReference>
<feature type="compositionally biased region" description="Basic and acidic residues" evidence="6">
    <location>
        <begin position="1719"/>
        <end position="1744"/>
    </location>
</feature>
<name>A0AAV9JMS7_9PEZI</name>
<feature type="region of interest" description="Disordered" evidence="6">
    <location>
        <begin position="1766"/>
        <end position="1791"/>
    </location>
</feature>
<feature type="region of interest" description="Disordered" evidence="6">
    <location>
        <begin position="1248"/>
        <end position="1327"/>
    </location>
</feature>
<evidence type="ECO:0000256" key="3">
    <source>
        <dbReference type="ARBA" id="ARBA00023125"/>
    </source>
</evidence>
<feature type="compositionally biased region" description="Basic residues" evidence="6">
    <location>
        <begin position="796"/>
        <end position="806"/>
    </location>
</feature>
<keyword evidence="2" id="KW-0597">Phosphoprotein</keyword>
<evidence type="ECO:0000259" key="7">
    <source>
        <dbReference type="Pfam" id="PF04182"/>
    </source>
</evidence>
<evidence type="ECO:0000259" key="8">
    <source>
        <dbReference type="Pfam" id="PF20222"/>
    </source>
</evidence>
<protein>
    <submittedName>
        <fullName evidence="9">Uncharacterized protein</fullName>
    </submittedName>
</protein>
<dbReference type="Pfam" id="PF04182">
    <property type="entry name" value="B-block_TFIIIC"/>
    <property type="match status" value="1"/>
</dbReference>